<proteinExistence type="predicted"/>
<evidence type="ECO:0000313" key="4">
    <source>
        <dbReference type="EMBL" id="MBM7614703.1"/>
    </source>
</evidence>
<keyword evidence="2" id="KW-0479">Metal-binding</keyword>
<keyword evidence="5" id="KW-1185">Reference proteome</keyword>
<reference evidence="4 5" key="1">
    <citation type="submission" date="2021-01" db="EMBL/GenBank/DDBJ databases">
        <title>Genomic Encyclopedia of Type Strains, Phase IV (KMG-IV): sequencing the most valuable type-strain genomes for metagenomic binning, comparative biology and taxonomic classification.</title>
        <authorList>
            <person name="Goeker M."/>
        </authorList>
    </citation>
    <scope>NUCLEOTIDE SEQUENCE [LARGE SCALE GENOMIC DNA]</scope>
    <source>
        <strain evidence="4 5">DSM 25890</strain>
    </source>
</reference>
<name>A0ABS2NP33_9FIRM</name>
<dbReference type="Gene3D" id="3.30.70.100">
    <property type="match status" value="1"/>
</dbReference>
<dbReference type="PANTHER" id="PTHR46594">
    <property type="entry name" value="P-TYPE CATION-TRANSPORTING ATPASE"/>
    <property type="match status" value="1"/>
</dbReference>
<evidence type="ECO:0000256" key="1">
    <source>
        <dbReference type="ARBA" id="ARBA00015313"/>
    </source>
</evidence>
<dbReference type="PROSITE" id="PS50846">
    <property type="entry name" value="HMA_2"/>
    <property type="match status" value="1"/>
</dbReference>
<evidence type="ECO:0000259" key="3">
    <source>
        <dbReference type="PROSITE" id="PS50846"/>
    </source>
</evidence>
<dbReference type="EMBL" id="JAFBEE010000006">
    <property type="protein sequence ID" value="MBM7614703.1"/>
    <property type="molecule type" value="Genomic_DNA"/>
</dbReference>
<sequence>MKLVQKTLLAEGMTCAACAKAIERNLSKMEGVTSAAVNYASEKVTIEYDEEKVSLDDMVTRITKLGYGLKEENHLREISIPIEGMT</sequence>
<dbReference type="Pfam" id="PF00403">
    <property type="entry name" value="HMA"/>
    <property type="match status" value="1"/>
</dbReference>
<accession>A0ABS2NP33</accession>
<evidence type="ECO:0000313" key="5">
    <source>
        <dbReference type="Proteomes" id="UP001314796"/>
    </source>
</evidence>
<protein>
    <recommendedName>
        <fullName evidence="1">Copper chaperone CopZ</fullName>
    </recommendedName>
</protein>
<dbReference type="InterPro" id="IPR006121">
    <property type="entry name" value="HMA_dom"/>
</dbReference>
<feature type="domain" description="HMA" evidence="3">
    <location>
        <begin position="4"/>
        <end position="70"/>
    </location>
</feature>
<comment type="caution">
    <text evidence="4">The sequence shown here is derived from an EMBL/GenBank/DDBJ whole genome shotgun (WGS) entry which is preliminary data.</text>
</comment>
<gene>
    <name evidence="4" type="ORF">JOC73_001217</name>
</gene>
<organism evidence="4 5">
    <name type="scientific">Alkaliphilus hydrothermalis</name>
    <dbReference type="NCBI Taxonomy" id="1482730"/>
    <lineage>
        <taxon>Bacteria</taxon>
        <taxon>Bacillati</taxon>
        <taxon>Bacillota</taxon>
        <taxon>Clostridia</taxon>
        <taxon>Peptostreptococcales</taxon>
        <taxon>Natronincolaceae</taxon>
        <taxon>Alkaliphilus</taxon>
    </lineage>
</organism>
<dbReference type="CDD" id="cd00371">
    <property type="entry name" value="HMA"/>
    <property type="match status" value="1"/>
</dbReference>
<dbReference type="Proteomes" id="UP001314796">
    <property type="component" value="Unassembled WGS sequence"/>
</dbReference>
<dbReference type="InterPro" id="IPR036163">
    <property type="entry name" value="HMA_dom_sf"/>
</dbReference>
<dbReference type="SUPFAM" id="SSF55008">
    <property type="entry name" value="HMA, heavy metal-associated domain"/>
    <property type="match status" value="1"/>
</dbReference>
<evidence type="ECO:0000256" key="2">
    <source>
        <dbReference type="ARBA" id="ARBA00022723"/>
    </source>
</evidence>
<dbReference type="PANTHER" id="PTHR46594:SF4">
    <property type="entry name" value="P-TYPE CATION-TRANSPORTING ATPASE"/>
    <property type="match status" value="1"/>
</dbReference>